<reference evidence="2 3" key="1">
    <citation type="journal article" date="2015" name="Stand. Genomic Sci.">
        <title>Genomic Encyclopedia of Bacterial and Archaeal Type Strains, Phase III: the genomes of soil and plant-associated and newly described type strains.</title>
        <authorList>
            <person name="Whitman W.B."/>
            <person name="Woyke T."/>
            <person name="Klenk H.P."/>
            <person name="Zhou Y."/>
            <person name="Lilburn T.G."/>
            <person name="Beck B.J."/>
            <person name="De Vos P."/>
            <person name="Vandamme P."/>
            <person name="Eisen J.A."/>
            <person name="Garrity G."/>
            <person name="Hugenholtz P."/>
            <person name="Kyrpides N.C."/>
        </authorList>
    </citation>
    <scope>NUCLEOTIDE SEQUENCE [LARGE SCALE GENOMIC DNA]</scope>
    <source>
        <strain evidence="2 3">P5626</strain>
    </source>
</reference>
<feature type="transmembrane region" description="Helical" evidence="1">
    <location>
        <begin position="7"/>
        <end position="29"/>
    </location>
</feature>
<evidence type="ECO:0000313" key="3">
    <source>
        <dbReference type="Proteomes" id="UP000295270"/>
    </source>
</evidence>
<evidence type="ECO:0008006" key="4">
    <source>
        <dbReference type="Google" id="ProtNLM"/>
    </source>
</evidence>
<feature type="transmembrane region" description="Helical" evidence="1">
    <location>
        <begin position="35"/>
        <end position="56"/>
    </location>
</feature>
<organism evidence="2 3">
    <name type="scientific">Flavobacterium circumlabens</name>
    <dbReference type="NCBI Taxonomy" id="2133765"/>
    <lineage>
        <taxon>Bacteria</taxon>
        <taxon>Pseudomonadati</taxon>
        <taxon>Bacteroidota</taxon>
        <taxon>Flavobacteriia</taxon>
        <taxon>Flavobacteriales</taxon>
        <taxon>Flavobacteriaceae</taxon>
        <taxon>Flavobacterium</taxon>
    </lineage>
</organism>
<evidence type="ECO:0000313" key="2">
    <source>
        <dbReference type="EMBL" id="TCN60828.1"/>
    </source>
</evidence>
<keyword evidence="1" id="KW-0472">Membrane</keyword>
<dbReference type="EMBL" id="SLWA01000001">
    <property type="protein sequence ID" value="TCN60828.1"/>
    <property type="molecule type" value="Genomic_DNA"/>
</dbReference>
<keyword evidence="1" id="KW-1133">Transmembrane helix</keyword>
<keyword evidence="1" id="KW-0812">Transmembrane</keyword>
<evidence type="ECO:0000256" key="1">
    <source>
        <dbReference type="SAM" id="Phobius"/>
    </source>
</evidence>
<dbReference type="Proteomes" id="UP000295270">
    <property type="component" value="Unassembled WGS sequence"/>
</dbReference>
<keyword evidence="3" id="KW-1185">Reference proteome</keyword>
<name>A0ABY2B613_9FLAO</name>
<sequence length="65" mass="7845">MSNTNYAIIFIVFFNVFISTILILNRYNFISLADIWFGLMLNLLFIWNILLLYLLIKKIKNEKIR</sequence>
<proteinExistence type="predicted"/>
<gene>
    <name evidence="2" type="ORF">EV142_101405</name>
</gene>
<protein>
    <recommendedName>
        <fullName evidence="4">C4-dicarboxylate ABC transporter</fullName>
    </recommendedName>
</protein>
<accession>A0ABY2B613</accession>
<comment type="caution">
    <text evidence="2">The sequence shown here is derived from an EMBL/GenBank/DDBJ whole genome shotgun (WGS) entry which is preliminary data.</text>
</comment>